<dbReference type="Proteomes" id="UP000003258">
    <property type="component" value="Unassembled WGS sequence"/>
</dbReference>
<dbReference type="InterPro" id="IPR021234">
    <property type="entry name" value="DUF2827"/>
</dbReference>
<proteinExistence type="predicted"/>
<accession>F9GN41</accession>
<evidence type="ECO:0000313" key="1">
    <source>
        <dbReference type="EMBL" id="EGT76620.1"/>
    </source>
</evidence>
<organism evidence="1 2">
    <name type="scientific">Haemophilus haemolyticus M19501</name>
    <dbReference type="NCBI Taxonomy" id="1028803"/>
    <lineage>
        <taxon>Bacteria</taxon>
        <taxon>Pseudomonadati</taxon>
        <taxon>Pseudomonadota</taxon>
        <taxon>Gammaproteobacteria</taxon>
        <taxon>Pasteurellales</taxon>
        <taxon>Pasteurellaceae</taxon>
        <taxon>Haemophilus</taxon>
    </lineage>
</organism>
<dbReference type="Pfam" id="PF10933">
    <property type="entry name" value="DUF2827"/>
    <property type="match status" value="1"/>
</dbReference>
<sequence length="406" mass="47591">MRKSLWETRVILLCKIISLCNNIKWNNTMKKYKVGITFNLEGDVTDIWANGVNQNVIHLYHLFQHSELIDEVFLVSWGPEKRTSPPEGFMLKEMNLKFAYIEDVIEQLDLLIEGTLIIEPYQVTRIHEHGGKVVSYKMGNDFIMDIENFLFGKKAGRLLNGTKFDAVWVLPHHNNTCNSYFSIMHSYSCYVVPFIWSPIFCDKVIKRIKEQHNLDFGYKPNSNKKAKRIASFEANINVVKNSFTPILIAEQAYREQPNKIQHVYMCNTYDKKDNPTFFNFISRTNLVKDGVMTVEGRYQMPDFLTRYVDIVLSHQWENGLNYAYNDALYGGYPFIHNSKLIPKGVGYYYDQFDAFEGAKVLLNVIDNHDKHHEEYVKRANEYLDSQLPTNPVNIYMYEKEIKRLFS</sequence>
<name>F9GN41_HAEHA</name>
<gene>
    <name evidence="1" type="ORF">GG9_0486</name>
</gene>
<protein>
    <recommendedName>
        <fullName evidence="3">DUF2827 domain-containing protein</fullName>
    </recommendedName>
</protein>
<evidence type="ECO:0008006" key="3">
    <source>
        <dbReference type="Google" id="ProtNLM"/>
    </source>
</evidence>
<evidence type="ECO:0000313" key="2">
    <source>
        <dbReference type="Proteomes" id="UP000003258"/>
    </source>
</evidence>
<dbReference type="EMBL" id="AFQO01000005">
    <property type="protein sequence ID" value="EGT76620.1"/>
    <property type="molecule type" value="Genomic_DNA"/>
</dbReference>
<dbReference type="eggNOG" id="ENOG502Z7U7">
    <property type="taxonomic scope" value="Bacteria"/>
</dbReference>
<comment type="caution">
    <text evidence="1">The sequence shown here is derived from an EMBL/GenBank/DDBJ whole genome shotgun (WGS) entry which is preliminary data.</text>
</comment>
<dbReference type="PATRIC" id="fig|1028803.3.peg.506"/>
<dbReference type="AlphaFoldDB" id="F9GN41"/>
<reference evidence="1 2" key="1">
    <citation type="journal article" date="2011" name="J. Bacteriol.">
        <title>Genome Sequences for Five Strains of the Emerging Pathogen Haemophilus haemolyticus.</title>
        <authorList>
            <person name="Jordan I.K."/>
            <person name="Conley A.B."/>
            <person name="Antonov I.V."/>
            <person name="Arthur R.A."/>
            <person name="Cook E.D."/>
            <person name="Cooper G.P."/>
            <person name="Jones B.L."/>
            <person name="Knipe K.M."/>
            <person name="Lee K.J."/>
            <person name="Liu X."/>
            <person name="Mitchell G.J."/>
            <person name="Pande P.R."/>
            <person name="Petit R.A."/>
            <person name="Qin S."/>
            <person name="Rajan V.N."/>
            <person name="Sarda S."/>
            <person name="Sebastian A."/>
            <person name="Tang S."/>
            <person name="Thapliyal R."/>
            <person name="Varghese N.J."/>
            <person name="Ye T."/>
            <person name="Katz L.S."/>
            <person name="Wang X."/>
            <person name="Rowe L."/>
            <person name="Frace M."/>
            <person name="Mayer L.W."/>
        </authorList>
    </citation>
    <scope>NUCLEOTIDE SEQUENCE [LARGE SCALE GENOMIC DNA]</scope>
    <source>
        <strain evidence="1 2">M19501</strain>
    </source>
</reference>